<sequence length="421" mass="45981">MHPTFTVLAFSAVVQAASFTPEVSLLTDLPQFHIQKLQKTTVRSVLKTINDKKLKGTTFLFGSTLADPSVAPQNAAWTSARFEDTFNLAVAENNCKWFSNEPAQGVFNLTACEDLRDFAFQRGIAFRGHNTLWHNQRPDWLANNPLNFTVSQLNRTIIPNAVQSVIEGLGKNLVSWDVVNEALTDSATPGMSVTECVVNASSRWPNFAIDGNASSPVLFPDESFLNTAFLNAGRARKIIGSRLQLFYNDYNGRGGDSPSQSKTDCALKMLGQLKSSGVPVDGMGIQSHYSATPGAFPSKGSAHTTMDRLKSLGLMGAITEMDCWLPDNTTASLRWQSSIFGDILDSCLFSSNCNEFILWDPRDDESWLDTQTSTGVHMGTLFDLNGDPKLPYFEVLARLMNFAQGGVEPCSTSSGTSVCVL</sequence>
<dbReference type="GO" id="GO:0045493">
    <property type="term" value="P:xylan catabolic process"/>
    <property type="evidence" value="ECO:0007669"/>
    <property type="project" value="UniProtKB-KW"/>
</dbReference>
<comment type="catalytic activity">
    <reaction evidence="1 9">
        <text>Endohydrolysis of (1-&gt;4)-beta-D-xylosidic linkages in xylans.</text>
        <dbReference type="EC" id="3.2.1.8"/>
    </reaction>
</comment>
<keyword evidence="3" id="KW-0858">Xylan degradation</keyword>
<dbReference type="GO" id="GO:0031176">
    <property type="term" value="F:endo-1,4-beta-xylanase activity"/>
    <property type="evidence" value="ECO:0007669"/>
    <property type="project" value="UniProtKB-EC"/>
</dbReference>
<dbReference type="SUPFAM" id="SSF51445">
    <property type="entry name" value="(Trans)glycosidases"/>
    <property type="match status" value="1"/>
</dbReference>
<feature type="signal peptide" evidence="10">
    <location>
        <begin position="1"/>
        <end position="16"/>
    </location>
</feature>
<dbReference type="PRINTS" id="PR00134">
    <property type="entry name" value="GLHYDRLASE10"/>
</dbReference>
<name>A0AAW0ASE6_9AGAR</name>
<protein>
    <recommendedName>
        <fullName evidence="9">Beta-xylanase</fullName>
        <ecNumber evidence="9">3.2.1.8</ecNumber>
    </recommendedName>
</protein>
<evidence type="ECO:0000259" key="11">
    <source>
        <dbReference type="PROSITE" id="PS51760"/>
    </source>
</evidence>
<dbReference type="PROSITE" id="PS51760">
    <property type="entry name" value="GH10_2"/>
    <property type="match status" value="1"/>
</dbReference>
<dbReference type="InterPro" id="IPR017853">
    <property type="entry name" value="GH"/>
</dbReference>
<dbReference type="InterPro" id="IPR001000">
    <property type="entry name" value="GH10_dom"/>
</dbReference>
<keyword evidence="4 10" id="KW-0732">Signal</keyword>
<comment type="similarity">
    <text evidence="2 9">Belongs to the glycosyl hydrolase 10 (cellulase F) family.</text>
</comment>
<evidence type="ECO:0000256" key="10">
    <source>
        <dbReference type="SAM" id="SignalP"/>
    </source>
</evidence>
<evidence type="ECO:0000256" key="9">
    <source>
        <dbReference type="RuleBase" id="RU361174"/>
    </source>
</evidence>
<dbReference type="AlphaFoldDB" id="A0AAW0ASE6"/>
<evidence type="ECO:0000313" key="13">
    <source>
        <dbReference type="Proteomes" id="UP001362999"/>
    </source>
</evidence>
<dbReference type="Proteomes" id="UP001362999">
    <property type="component" value="Unassembled WGS sequence"/>
</dbReference>
<evidence type="ECO:0000313" key="12">
    <source>
        <dbReference type="EMBL" id="KAK7015022.1"/>
    </source>
</evidence>
<dbReference type="EMBL" id="JAWWNJ010000055">
    <property type="protein sequence ID" value="KAK7015022.1"/>
    <property type="molecule type" value="Genomic_DNA"/>
</dbReference>
<evidence type="ECO:0000256" key="4">
    <source>
        <dbReference type="ARBA" id="ARBA00022729"/>
    </source>
</evidence>
<feature type="chain" id="PRO_5043384725" description="Beta-xylanase" evidence="10">
    <location>
        <begin position="17"/>
        <end position="421"/>
    </location>
</feature>
<evidence type="ECO:0000256" key="1">
    <source>
        <dbReference type="ARBA" id="ARBA00000681"/>
    </source>
</evidence>
<dbReference type="SMART" id="SM00633">
    <property type="entry name" value="Glyco_10"/>
    <property type="match status" value="1"/>
</dbReference>
<dbReference type="EC" id="3.2.1.8" evidence="9"/>
<evidence type="ECO:0000256" key="3">
    <source>
        <dbReference type="ARBA" id="ARBA00022651"/>
    </source>
</evidence>
<evidence type="ECO:0000256" key="7">
    <source>
        <dbReference type="ARBA" id="ARBA00023295"/>
    </source>
</evidence>
<evidence type="ECO:0000256" key="6">
    <source>
        <dbReference type="ARBA" id="ARBA00023277"/>
    </source>
</evidence>
<evidence type="ECO:0000256" key="2">
    <source>
        <dbReference type="ARBA" id="ARBA00007495"/>
    </source>
</evidence>
<keyword evidence="5 9" id="KW-0378">Hydrolase</keyword>
<evidence type="ECO:0000256" key="8">
    <source>
        <dbReference type="ARBA" id="ARBA00023326"/>
    </source>
</evidence>
<accession>A0AAW0ASE6</accession>
<gene>
    <name evidence="12" type="ORF">R3P38DRAFT_3572286</name>
</gene>
<keyword evidence="8 9" id="KW-0624">Polysaccharide degradation</keyword>
<dbReference type="PANTHER" id="PTHR31490:SF88">
    <property type="entry name" value="BETA-XYLANASE"/>
    <property type="match status" value="1"/>
</dbReference>
<keyword evidence="7 9" id="KW-0326">Glycosidase</keyword>
<reference evidence="12 13" key="1">
    <citation type="journal article" date="2024" name="J Genomics">
        <title>Draft genome sequencing and assembly of Favolaschia claudopus CIRM-BRFM 2984 isolated from oak limbs.</title>
        <authorList>
            <person name="Navarro D."/>
            <person name="Drula E."/>
            <person name="Chaduli D."/>
            <person name="Cazenave R."/>
            <person name="Ahrendt S."/>
            <person name="Wang J."/>
            <person name="Lipzen A."/>
            <person name="Daum C."/>
            <person name="Barry K."/>
            <person name="Grigoriev I.V."/>
            <person name="Favel A."/>
            <person name="Rosso M.N."/>
            <person name="Martin F."/>
        </authorList>
    </citation>
    <scope>NUCLEOTIDE SEQUENCE [LARGE SCALE GENOMIC DNA]</scope>
    <source>
        <strain evidence="12 13">CIRM-BRFM 2984</strain>
    </source>
</reference>
<dbReference type="PANTHER" id="PTHR31490">
    <property type="entry name" value="GLYCOSYL HYDROLASE"/>
    <property type="match status" value="1"/>
</dbReference>
<evidence type="ECO:0000256" key="5">
    <source>
        <dbReference type="ARBA" id="ARBA00022801"/>
    </source>
</evidence>
<dbReference type="InterPro" id="IPR044846">
    <property type="entry name" value="GH10"/>
</dbReference>
<comment type="caution">
    <text evidence="12">The sequence shown here is derived from an EMBL/GenBank/DDBJ whole genome shotgun (WGS) entry which is preliminary data.</text>
</comment>
<keyword evidence="6 9" id="KW-0119">Carbohydrate metabolism</keyword>
<proteinExistence type="inferred from homology"/>
<keyword evidence="13" id="KW-1185">Reference proteome</keyword>
<dbReference type="Pfam" id="PF00331">
    <property type="entry name" value="Glyco_hydro_10"/>
    <property type="match status" value="1"/>
</dbReference>
<feature type="domain" description="GH10" evidence="11">
    <location>
        <begin position="62"/>
        <end position="399"/>
    </location>
</feature>
<organism evidence="12 13">
    <name type="scientific">Favolaschia claudopus</name>
    <dbReference type="NCBI Taxonomy" id="2862362"/>
    <lineage>
        <taxon>Eukaryota</taxon>
        <taxon>Fungi</taxon>
        <taxon>Dikarya</taxon>
        <taxon>Basidiomycota</taxon>
        <taxon>Agaricomycotina</taxon>
        <taxon>Agaricomycetes</taxon>
        <taxon>Agaricomycetidae</taxon>
        <taxon>Agaricales</taxon>
        <taxon>Marasmiineae</taxon>
        <taxon>Mycenaceae</taxon>
        <taxon>Favolaschia</taxon>
    </lineage>
</organism>
<dbReference type="Gene3D" id="3.20.20.80">
    <property type="entry name" value="Glycosidases"/>
    <property type="match status" value="1"/>
</dbReference>